<proteinExistence type="predicted"/>
<evidence type="ECO:0000256" key="1">
    <source>
        <dbReference type="SAM" id="MobiDB-lite"/>
    </source>
</evidence>
<organism evidence="2 3">
    <name type="scientific">Pleurodeles waltl</name>
    <name type="common">Iberian ribbed newt</name>
    <dbReference type="NCBI Taxonomy" id="8319"/>
    <lineage>
        <taxon>Eukaryota</taxon>
        <taxon>Metazoa</taxon>
        <taxon>Chordata</taxon>
        <taxon>Craniata</taxon>
        <taxon>Vertebrata</taxon>
        <taxon>Euteleostomi</taxon>
        <taxon>Amphibia</taxon>
        <taxon>Batrachia</taxon>
        <taxon>Caudata</taxon>
        <taxon>Salamandroidea</taxon>
        <taxon>Salamandridae</taxon>
        <taxon>Pleurodelinae</taxon>
        <taxon>Pleurodeles</taxon>
    </lineage>
</organism>
<gene>
    <name evidence="2" type="ORF">NDU88_008493</name>
</gene>
<sequence>MQYTTTQQATHRITGESQDAMEHSLDRQGESSHVALLEVIQGSMVVLEGQIAGLMVEVNMLSAGLHEMVDKVGSAETNIATLQRDVHFPKTQVTHLPKITATLEERAKDAKGTLHRNKLHLLGFPERAKAE</sequence>
<feature type="compositionally biased region" description="Polar residues" evidence="1">
    <location>
        <begin position="1"/>
        <end position="17"/>
    </location>
</feature>
<protein>
    <submittedName>
        <fullName evidence="2">Uncharacterized protein</fullName>
    </submittedName>
</protein>
<reference evidence="2" key="1">
    <citation type="journal article" date="2022" name="bioRxiv">
        <title>Sequencing and chromosome-scale assembly of the giantPleurodeles waltlgenome.</title>
        <authorList>
            <person name="Brown T."/>
            <person name="Elewa A."/>
            <person name="Iarovenko S."/>
            <person name="Subramanian E."/>
            <person name="Araus A.J."/>
            <person name="Petzold A."/>
            <person name="Susuki M."/>
            <person name="Suzuki K.-i.T."/>
            <person name="Hayashi T."/>
            <person name="Toyoda A."/>
            <person name="Oliveira C."/>
            <person name="Osipova E."/>
            <person name="Leigh N.D."/>
            <person name="Simon A."/>
            <person name="Yun M.H."/>
        </authorList>
    </citation>
    <scope>NUCLEOTIDE SEQUENCE</scope>
    <source>
        <strain evidence="2">20211129_DDA</strain>
        <tissue evidence="2">Liver</tissue>
    </source>
</reference>
<feature type="region of interest" description="Disordered" evidence="1">
    <location>
        <begin position="1"/>
        <end position="24"/>
    </location>
</feature>
<evidence type="ECO:0000313" key="3">
    <source>
        <dbReference type="Proteomes" id="UP001066276"/>
    </source>
</evidence>
<dbReference type="Proteomes" id="UP001066276">
    <property type="component" value="Chromosome 9"/>
</dbReference>
<dbReference type="EMBL" id="JANPWB010000013">
    <property type="protein sequence ID" value="KAJ1111156.1"/>
    <property type="molecule type" value="Genomic_DNA"/>
</dbReference>
<dbReference type="AlphaFoldDB" id="A0AAV7N550"/>
<evidence type="ECO:0000313" key="2">
    <source>
        <dbReference type="EMBL" id="KAJ1111156.1"/>
    </source>
</evidence>
<accession>A0AAV7N550</accession>
<name>A0AAV7N550_PLEWA</name>
<keyword evidence="3" id="KW-1185">Reference proteome</keyword>
<comment type="caution">
    <text evidence="2">The sequence shown here is derived from an EMBL/GenBank/DDBJ whole genome shotgun (WGS) entry which is preliminary data.</text>
</comment>